<dbReference type="STRING" id="13333.W1NNG9"/>
<dbReference type="KEGG" id="atr:18425270"/>
<dbReference type="HOGENOM" id="CLU_035373_0_0_1"/>
<reference evidence="12" key="1">
    <citation type="journal article" date="2013" name="Science">
        <title>The Amborella genome and the evolution of flowering plants.</title>
        <authorList>
            <consortium name="Amborella Genome Project"/>
        </authorList>
    </citation>
    <scope>NUCLEOTIDE SEQUENCE [LARGE SCALE GENOMIC DNA]</scope>
</reference>
<comment type="similarity">
    <text evidence="2">Belongs to the CONSTANS family.</text>
</comment>
<gene>
    <name evidence="11" type="ORF">AMTR_s00073p00061640</name>
</gene>
<keyword evidence="5" id="KW-0862">Zinc</keyword>
<keyword evidence="3" id="KW-0479">Metal-binding</keyword>
<dbReference type="PROSITE" id="PS51017">
    <property type="entry name" value="CCT"/>
    <property type="match status" value="1"/>
</dbReference>
<dbReference type="Pfam" id="PF00643">
    <property type="entry name" value="zf-B_box"/>
    <property type="match status" value="1"/>
</dbReference>
<evidence type="ECO:0000256" key="3">
    <source>
        <dbReference type="ARBA" id="ARBA00022723"/>
    </source>
</evidence>
<dbReference type="GO" id="GO:0006355">
    <property type="term" value="P:regulation of DNA-templated transcription"/>
    <property type="evidence" value="ECO:0000318"/>
    <property type="project" value="GO_Central"/>
</dbReference>
<protein>
    <recommendedName>
        <fullName evidence="13">CCT domain-containing protein</fullName>
    </recommendedName>
</protein>
<evidence type="ECO:0000256" key="1">
    <source>
        <dbReference type="ARBA" id="ARBA00004123"/>
    </source>
</evidence>
<evidence type="ECO:0000259" key="10">
    <source>
        <dbReference type="PROSITE" id="PS51017"/>
    </source>
</evidence>
<evidence type="ECO:0000256" key="4">
    <source>
        <dbReference type="ARBA" id="ARBA00022771"/>
    </source>
</evidence>
<evidence type="ECO:0000313" key="11">
    <source>
        <dbReference type="EMBL" id="ERM97317.1"/>
    </source>
</evidence>
<dbReference type="Gramene" id="ERM97317">
    <property type="protein sequence ID" value="ERM97317"/>
    <property type="gene ID" value="AMTR_s00073p00061640"/>
</dbReference>
<evidence type="ECO:0008006" key="13">
    <source>
        <dbReference type="Google" id="ProtNLM"/>
    </source>
</evidence>
<dbReference type="CDD" id="cd19821">
    <property type="entry name" value="Bbox1_BBX-like"/>
    <property type="match status" value="1"/>
</dbReference>
<evidence type="ECO:0000256" key="6">
    <source>
        <dbReference type="ARBA" id="ARBA00023242"/>
    </source>
</evidence>
<dbReference type="InterPro" id="IPR052453">
    <property type="entry name" value="CONSTANS-like_ZF"/>
</dbReference>
<evidence type="ECO:0000256" key="8">
    <source>
        <dbReference type="PROSITE-ProRule" id="PRU00357"/>
    </source>
</evidence>
<dbReference type="PANTHER" id="PTHR31874">
    <property type="entry name" value="CCT MOTIF FAMILY PROTEIN, EXPRESSED"/>
    <property type="match status" value="1"/>
</dbReference>
<dbReference type="InterPro" id="IPR000315">
    <property type="entry name" value="Znf_B-box"/>
</dbReference>
<dbReference type="OMA" id="DPNDCWP"/>
<dbReference type="GO" id="GO:0008270">
    <property type="term" value="F:zinc ion binding"/>
    <property type="evidence" value="ECO:0007669"/>
    <property type="project" value="UniProtKB-KW"/>
</dbReference>
<feature type="domain" description="B box-type" evidence="9">
    <location>
        <begin position="19"/>
        <end position="66"/>
    </location>
</feature>
<evidence type="ECO:0000259" key="9">
    <source>
        <dbReference type="PROSITE" id="PS50119"/>
    </source>
</evidence>
<keyword evidence="12" id="KW-1185">Reference proteome</keyword>
<dbReference type="InterPro" id="IPR049808">
    <property type="entry name" value="CONSTANS-like_Bbox1"/>
</dbReference>
<keyword evidence="6 8" id="KW-0539">Nucleus</keyword>
<feature type="domain" description="CCT" evidence="10">
    <location>
        <begin position="338"/>
        <end position="380"/>
    </location>
</feature>
<comment type="subcellular location">
    <subcellularLocation>
        <location evidence="1 8">Nucleus</location>
    </subcellularLocation>
</comment>
<dbReference type="eggNOG" id="KOG1601">
    <property type="taxonomic scope" value="Eukaryota"/>
</dbReference>
<evidence type="ECO:0000256" key="5">
    <source>
        <dbReference type="ARBA" id="ARBA00022833"/>
    </source>
</evidence>
<name>W1NNG9_AMBTC</name>
<dbReference type="OrthoDB" id="153872at2759"/>
<keyword evidence="4 7" id="KW-0863">Zinc-finger</keyword>
<dbReference type="AlphaFoldDB" id="W1NNG9"/>
<dbReference type="GO" id="GO:0005634">
    <property type="term" value="C:nucleus"/>
    <property type="evidence" value="ECO:0000318"/>
    <property type="project" value="GO_Central"/>
</dbReference>
<dbReference type="PANTHER" id="PTHR31874:SF1">
    <property type="entry name" value="ZINC FINGER PROTEIN CONSTANS-LIKE 6"/>
    <property type="match status" value="1"/>
</dbReference>
<dbReference type="Pfam" id="PF06203">
    <property type="entry name" value="CCT"/>
    <property type="match status" value="1"/>
</dbReference>
<dbReference type="Proteomes" id="UP000017836">
    <property type="component" value="Unassembled WGS sequence"/>
</dbReference>
<dbReference type="PROSITE" id="PS50119">
    <property type="entry name" value="ZF_BBOX"/>
    <property type="match status" value="1"/>
</dbReference>
<dbReference type="InterPro" id="IPR010402">
    <property type="entry name" value="CCT_domain"/>
</dbReference>
<evidence type="ECO:0000313" key="12">
    <source>
        <dbReference type="Proteomes" id="UP000017836"/>
    </source>
</evidence>
<evidence type="ECO:0000256" key="7">
    <source>
        <dbReference type="PROSITE-ProRule" id="PRU00024"/>
    </source>
</evidence>
<accession>W1NNG9</accession>
<proteinExistence type="inferred from homology"/>
<dbReference type="SMART" id="SM00336">
    <property type="entry name" value="BBOX"/>
    <property type="match status" value="1"/>
</dbReference>
<dbReference type="EMBL" id="KI396509">
    <property type="protein sequence ID" value="ERM97317.1"/>
    <property type="molecule type" value="Genomic_DNA"/>
</dbReference>
<organism evidence="11 12">
    <name type="scientific">Amborella trichopoda</name>
    <dbReference type="NCBI Taxonomy" id="13333"/>
    <lineage>
        <taxon>Eukaryota</taxon>
        <taxon>Viridiplantae</taxon>
        <taxon>Streptophyta</taxon>
        <taxon>Embryophyta</taxon>
        <taxon>Tracheophyta</taxon>
        <taxon>Spermatophyta</taxon>
        <taxon>Magnoliopsida</taxon>
        <taxon>Amborellales</taxon>
        <taxon>Amborellaceae</taxon>
        <taxon>Amborella</taxon>
    </lineage>
</organism>
<sequence length="390" mass="43444">MTSSAESRRAVVAAAAGAKTVRPCDSCGKGRARWYCAADDAFLCHACDGTIHSANSVARRHDRVRLKTSSSHRCEFVLPSWQRGKARSMRPHPNMKNPIDGAKPHANPLVVPQMQEESSPDEVDEQLLYQVPVFEPMAADLRSSPARATPADCKPTIDTPAEMAVAKFSAIPSLDMDLADFAADVESLLGQGLDEDAFGIEGLGLLDNYREEEEGVASRVKVEEEEDEDGIFGCSHHPDVAEVELSSETLEFNFDYDTPTTAGEDDEEKCRIVLEKSISLRLDYEAVISAWGRSPWTTGQRPEFNPDDCWPDPFTGNCVPEMSTYSEVGNATASDGGREARVSRYREKRRTRLFSKKIRYEVRKLNAEKRPRMKGRFVKRTSFPPTPYPF</sequence>
<evidence type="ECO:0000256" key="2">
    <source>
        <dbReference type="ARBA" id="ARBA00010024"/>
    </source>
</evidence>